<sequence>MLSLGKSGGQSVWLSFQITWFVAFNLYIHQLCIYRRINMRLSETSQHLIHYCFLSKINHIQFNTCICKSIRTDVCVLFDHRSVLIGVLFVNCNPNSFIGGIDED</sequence>
<evidence type="ECO:0000313" key="2">
    <source>
        <dbReference type="Proteomes" id="UP001056120"/>
    </source>
</evidence>
<keyword evidence="2" id="KW-1185">Reference proteome</keyword>
<proteinExistence type="predicted"/>
<organism evidence="1 2">
    <name type="scientific">Smallanthus sonchifolius</name>
    <dbReference type="NCBI Taxonomy" id="185202"/>
    <lineage>
        <taxon>Eukaryota</taxon>
        <taxon>Viridiplantae</taxon>
        <taxon>Streptophyta</taxon>
        <taxon>Embryophyta</taxon>
        <taxon>Tracheophyta</taxon>
        <taxon>Spermatophyta</taxon>
        <taxon>Magnoliopsida</taxon>
        <taxon>eudicotyledons</taxon>
        <taxon>Gunneridae</taxon>
        <taxon>Pentapetalae</taxon>
        <taxon>asterids</taxon>
        <taxon>campanulids</taxon>
        <taxon>Asterales</taxon>
        <taxon>Asteraceae</taxon>
        <taxon>Asteroideae</taxon>
        <taxon>Heliantheae alliance</taxon>
        <taxon>Millerieae</taxon>
        <taxon>Smallanthus</taxon>
    </lineage>
</organism>
<name>A0ACB9IHF5_9ASTR</name>
<dbReference type="EMBL" id="CM042025">
    <property type="protein sequence ID" value="KAI3806926.1"/>
    <property type="molecule type" value="Genomic_DNA"/>
</dbReference>
<gene>
    <name evidence="1" type="ORF">L1987_22844</name>
</gene>
<reference evidence="1 2" key="2">
    <citation type="journal article" date="2022" name="Mol. Ecol. Resour.">
        <title>The genomes of chicory, endive, great burdock and yacon provide insights into Asteraceae paleo-polyploidization history and plant inulin production.</title>
        <authorList>
            <person name="Fan W."/>
            <person name="Wang S."/>
            <person name="Wang H."/>
            <person name="Wang A."/>
            <person name="Jiang F."/>
            <person name="Liu H."/>
            <person name="Zhao H."/>
            <person name="Xu D."/>
            <person name="Zhang Y."/>
        </authorList>
    </citation>
    <scope>NUCLEOTIDE SEQUENCE [LARGE SCALE GENOMIC DNA]</scope>
    <source>
        <strain evidence="2">cv. Yunnan</strain>
        <tissue evidence="1">Leaves</tissue>
    </source>
</reference>
<comment type="caution">
    <text evidence="1">The sequence shown here is derived from an EMBL/GenBank/DDBJ whole genome shotgun (WGS) entry which is preliminary data.</text>
</comment>
<accession>A0ACB9IHF5</accession>
<dbReference type="Proteomes" id="UP001056120">
    <property type="component" value="Linkage Group LG08"/>
</dbReference>
<protein>
    <submittedName>
        <fullName evidence="1">Uncharacterized protein</fullName>
    </submittedName>
</protein>
<reference evidence="2" key="1">
    <citation type="journal article" date="2022" name="Mol. Ecol. Resour.">
        <title>The genomes of chicory, endive, great burdock and yacon provide insights into Asteraceae palaeo-polyploidization history and plant inulin production.</title>
        <authorList>
            <person name="Fan W."/>
            <person name="Wang S."/>
            <person name="Wang H."/>
            <person name="Wang A."/>
            <person name="Jiang F."/>
            <person name="Liu H."/>
            <person name="Zhao H."/>
            <person name="Xu D."/>
            <person name="Zhang Y."/>
        </authorList>
    </citation>
    <scope>NUCLEOTIDE SEQUENCE [LARGE SCALE GENOMIC DNA]</scope>
    <source>
        <strain evidence="2">cv. Yunnan</strain>
    </source>
</reference>
<evidence type="ECO:0000313" key="1">
    <source>
        <dbReference type="EMBL" id="KAI3806926.1"/>
    </source>
</evidence>